<keyword evidence="1" id="KW-0732">Signal</keyword>
<evidence type="ECO:0008006" key="4">
    <source>
        <dbReference type="Google" id="ProtNLM"/>
    </source>
</evidence>
<name>A0ABV4SE57_9ACTN</name>
<reference evidence="2 3" key="1">
    <citation type="submission" date="2024-08" db="EMBL/GenBank/DDBJ databases">
        <title>Genome sequence of Streptomyces aureus CACIA-1.46HGO.</title>
        <authorList>
            <person name="Evangelista-Martinez Z."/>
        </authorList>
    </citation>
    <scope>NUCLEOTIDE SEQUENCE [LARGE SCALE GENOMIC DNA]</scope>
    <source>
        <strain evidence="2 3">CACIA-1.46HGO</strain>
    </source>
</reference>
<comment type="caution">
    <text evidence="2">The sequence shown here is derived from an EMBL/GenBank/DDBJ whole genome shotgun (WGS) entry which is preliminary data.</text>
</comment>
<dbReference type="Proteomes" id="UP001571476">
    <property type="component" value="Unassembled WGS sequence"/>
</dbReference>
<organism evidence="2 3">
    <name type="scientific">Streptomyces aureus</name>
    <dbReference type="NCBI Taxonomy" id="193461"/>
    <lineage>
        <taxon>Bacteria</taxon>
        <taxon>Bacillati</taxon>
        <taxon>Actinomycetota</taxon>
        <taxon>Actinomycetes</taxon>
        <taxon>Kitasatosporales</taxon>
        <taxon>Streptomycetaceae</taxon>
        <taxon>Streptomyces</taxon>
    </lineage>
</organism>
<sequence>MKTRLFLTLTAAALSVVATTGSAGAAQLCSLTPVGTWSGTVTRPGATDHIQLSFGTSGHACLITTSGSGTATSTGTWTRSGSQQFNYKIKESMTDENGTATGWIQINQDAVQQGTDFSSSGTSRIYDLNGNLQGSVTSHVTATRTSSSALPCAT</sequence>
<keyword evidence="3" id="KW-1185">Reference proteome</keyword>
<proteinExistence type="predicted"/>
<evidence type="ECO:0000313" key="2">
    <source>
        <dbReference type="EMBL" id="MFA3835894.1"/>
    </source>
</evidence>
<protein>
    <recommendedName>
        <fullName evidence="4">Secreted protein</fullName>
    </recommendedName>
</protein>
<feature type="chain" id="PRO_5046829810" description="Secreted protein" evidence="1">
    <location>
        <begin position="26"/>
        <end position="154"/>
    </location>
</feature>
<feature type="signal peptide" evidence="1">
    <location>
        <begin position="1"/>
        <end position="25"/>
    </location>
</feature>
<dbReference type="EMBL" id="JBGOSP010000003">
    <property type="protein sequence ID" value="MFA3835894.1"/>
    <property type="molecule type" value="Genomic_DNA"/>
</dbReference>
<gene>
    <name evidence="2" type="ORF">ACEG43_06855</name>
</gene>
<evidence type="ECO:0000256" key="1">
    <source>
        <dbReference type="SAM" id="SignalP"/>
    </source>
</evidence>
<accession>A0ABV4SE57</accession>
<dbReference type="RefSeq" id="WP_326710363.1">
    <property type="nucleotide sequence ID" value="NZ_JBGOSP010000003.1"/>
</dbReference>
<evidence type="ECO:0000313" key="3">
    <source>
        <dbReference type="Proteomes" id="UP001571476"/>
    </source>
</evidence>